<reference evidence="1 2" key="1">
    <citation type="journal article" date="2018" name="Nat. Ecol. Evol.">
        <title>Pezizomycetes genomes reveal the molecular basis of ectomycorrhizal truffle lifestyle.</title>
        <authorList>
            <person name="Murat C."/>
            <person name="Payen T."/>
            <person name="Noel B."/>
            <person name="Kuo A."/>
            <person name="Morin E."/>
            <person name="Chen J."/>
            <person name="Kohler A."/>
            <person name="Krizsan K."/>
            <person name="Balestrini R."/>
            <person name="Da Silva C."/>
            <person name="Montanini B."/>
            <person name="Hainaut M."/>
            <person name="Levati E."/>
            <person name="Barry K.W."/>
            <person name="Belfiori B."/>
            <person name="Cichocki N."/>
            <person name="Clum A."/>
            <person name="Dockter R.B."/>
            <person name="Fauchery L."/>
            <person name="Guy J."/>
            <person name="Iotti M."/>
            <person name="Le Tacon F."/>
            <person name="Lindquist E.A."/>
            <person name="Lipzen A."/>
            <person name="Malagnac F."/>
            <person name="Mello A."/>
            <person name="Molinier V."/>
            <person name="Miyauchi S."/>
            <person name="Poulain J."/>
            <person name="Riccioni C."/>
            <person name="Rubini A."/>
            <person name="Sitrit Y."/>
            <person name="Splivallo R."/>
            <person name="Traeger S."/>
            <person name="Wang M."/>
            <person name="Zifcakova L."/>
            <person name="Wipf D."/>
            <person name="Zambonelli A."/>
            <person name="Paolocci F."/>
            <person name="Nowrousian M."/>
            <person name="Ottonello S."/>
            <person name="Baldrian P."/>
            <person name="Spatafora J.W."/>
            <person name="Henrissat B."/>
            <person name="Nagy L.G."/>
            <person name="Aury J.M."/>
            <person name="Wincker P."/>
            <person name="Grigoriev I.V."/>
            <person name="Bonfante P."/>
            <person name="Martin F.M."/>
        </authorList>
    </citation>
    <scope>NUCLEOTIDE SEQUENCE [LARGE SCALE GENOMIC DNA]</scope>
    <source>
        <strain evidence="1 2">120613-1</strain>
    </source>
</reference>
<dbReference type="EMBL" id="ML120394">
    <property type="protein sequence ID" value="RPA98604.1"/>
    <property type="molecule type" value="Genomic_DNA"/>
</dbReference>
<dbReference type="Proteomes" id="UP000276215">
    <property type="component" value="Unassembled WGS sequence"/>
</dbReference>
<sequence length="75" mass="8262">MAPNQPLYHHHYRIAPSPPSLSFESSRTASLAHLTSPSPPLVAPPLILPRDITLERVTINTFLQSKICALSEYVA</sequence>
<evidence type="ECO:0000313" key="1">
    <source>
        <dbReference type="EMBL" id="RPA98604.1"/>
    </source>
</evidence>
<organism evidence="1 2">
    <name type="scientific">Choiromyces venosus 120613-1</name>
    <dbReference type="NCBI Taxonomy" id="1336337"/>
    <lineage>
        <taxon>Eukaryota</taxon>
        <taxon>Fungi</taxon>
        <taxon>Dikarya</taxon>
        <taxon>Ascomycota</taxon>
        <taxon>Pezizomycotina</taxon>
        <taxon>Pezizomycetes</taxon>
        <taxon>Pezizales</taxon>
        <taxon>Tuberaceae</taxon>
        <taxon>Choiromyces</taxon>
    </lineage>
</organism>
<name>A0A3N4JY34_9PEZI</name>
<dbReference type="AlphaFoldDB" id="A0A3N4JY34"/>
<accession>A0A3N4JY34</accession>
<protein>
    <submittedName>
        <fullName evidence="1">Uncharacterized protein</fullName>
    </submittedName>
</protein>
<evidence type="ECO:0000313" key="2">
    <source>
        <dbReference type="Proteomes" id="UP000276215"/>
    </source>
</evidence>
<keyword evidence="2" id="KW-1185">Reference proteome</keyword>
<gene>
    <name evidence="1" type="ORF">L873DRAFT_1807941</name>
</gene>
<proteinExistence type="predicted"/>